<keyword evidence="1" id="KW-0255">Endonuclease</keyword>
<keyword evidence="1" id="KW-0540">Nuclease</keyword>
<dbReference type="EMBL" id="PQGG01000019">
    <property type="protein sequence ID" value="POP53077.1"/>
    <property type="molecule type" value="Genomic_DNA"/>
</dbReference>
<accession>A0A2S4HGH5</accession>
<comment type="caution">
    <text evidence="1">The sequence shown here is derived from an EMBL/GenBank/DDBJ whole genome shotgun (WGS) entry which is preliminary data.</text>
</comment>
<evidence type="ECO:0000313" key="2">
    <source>
        <dbReference type="Proteomes" id="UP000237222"/>
    </source>
</evidence>
<name>A0A2S4HGH5_9GAMM</name>
<proteinExistence type="predicted"/>
<keyword evidence="1" id="KW-0378">Hydrolase</keyword>
<sequence>MAWPYCYKWQQAAKGFLRRNPWCADHKARGVYVTATVVDHKVAHRGDMKLFWDKNNWQGLCGHCHDSHKQRLEKSGVQVGSDVNGFPLDPSHPWAKG</sequence>
<gene>
    <name evidence="1" type="ORF">C0068_08270</name>
</gene>
<organism evidence="1 2">
    <name type="scientific">Zhongshania marina</name>
    <dbReference type="NCBI Taxonomy" id="2304603"/>
    <lineage>
        <taxon>Bacteria</taxon>
        <taxon>Pseudomonadati</taxon>
        <taxon>Pseudomonadota</taxon>
        <taxon>Gammaproteobacteria</taxon>
        <taxon>Cellvibrionales</taxon>
        <taxon>Spongiibacteraceae</taxon>
        <taxon>Zhongshania</taxon>
    </lineage>
</organism>
<reference evidence="1" key="1">
    <citation type="submission" date="2018-01" db="EMBL/GenBank/DDBJ databases">
        <authorList>
            <person name="Yu X.-D."/>
        </authorList>
    </citation>
    <scope>NUCLEOTIDE SEQUENCE</scope>
    <source>
        <strain evidence="1">ZX-21</strain>
    </source>
</reference>
<dbReference type="RefSeq" id="WP_103684019.1">
    <property type="nucleotide sequence ID" value="NZ_PQGG01000019.1"/>
</dbReference>
<dbReference type="AlphaFoldDB" id="A0A2S4HGH5"/>
<dbReference type="CDD" id="cd00085">
    <property type="entry name" value="HNHc"/>
    <property type="match status" value="1"/>
</dbReference>
<dbReference type="InterPro" id="IPR003615">
    <property type="entry name" value="HNH_nuc"/>
</dbReference>
<dbReference type="GO" id="GO:0004519">
    <property type="term" value="F:endonuclease activity"/>
    <property type="evidence" value="ECO:0007669"/>
    <property type="project" value="UniProtKB-KW"/>
</dbReference>
<dbReference type="Proteomes" id="UP000237222">
    <property type="component" value="Unassembled WGS sequence"/>
</dbReference>
<evidence type="ECO:0000313" key="1">
    <source>
        <dbReference type="EMBL" id="POP53077.1"/>
    </source>
</evidence>
<dbReference type="OrthoDB" id="9802901at2"/>
<protein>
    <submittedName>
        <fullName evidence="1">HNH endonuclease</fullName>
    </submittedName>
</protein>